<sequence length="625" mass="64348">MSDEREVREAHEAGESLVRAAQGGDQRAQDALVAAYLPLVYNIVGRALGGHADVDDVVQDTMIRALGGLGSLRDPARFRSWLVAITMNQIRDHRFAPAALAALSEGHEVADPGADFVDLTIVRLGLSGQRREVAEATRWLDDTDRALLSLWWLEAAGELTRTEVAAAMELSPQHTAVRVQRMKAQLETARIVVRALTAVPRCVLLDDALVGWDGLPSALWRKRIARHARECTACSGHGAGLVPAEGLLVGLGLVPVGAALAGAAGLAGGAGDALGLTGATQQIPGAGYAGTVPGAGHPGPLPGAGRQDPGAGTWSGGDATAQLPAVGSGGHGPGGLPGGGRGSGGGRRGNVSDGSGGRTGGRGRARQDRRRHQRRTAVVAAAVALLVVGGGIAGVKLLGPDGATEVRTDTAAEPARSQVPWDAPVTPAVTPSASASPSASPSPSASKSPSASATPSAKPKPKPTPGRTRTERPEPSEPRPRPEPEPEKSEKPDPAPAGGSFGQRVTALVNSERAKNGCGPVSQNGLLDTAARRHSDDMAARGYFDHTSPDGKDPGDRVTAAGYQWSTYGENIARGQQSPESVMDSWMNSSGHRANILNCSFKEIGVGIHEGSGGPWWTQVFGARS</sequence>
<organism evidence="6 7">
    <name type="scientific">Streptomyces pyxinae</name>
    <dbReference type="NCBI Taxonomy" id="2970734"/>
    <lineage>
        <taxon>Bacteria</taxon>
        <taxon>Bacillati</taxon>
        <taxon>Actinomycetota</taxon>
        <taxon>Actinomycetes</taxon>
        <taxon>Kitasatosporales</taxon>
        <taxon>Streptomycetaceae</taxon>
        <taxon>Streptomyces</taxon>
    </lineage>
</organism>
<accession>A0ABT2CCE7</accession>
<feature type="domain" description="SCP" evidence="4">
    <location>
        <begin position="507"/>
        <end position="621"/>
    </location>
</feature>
<dbReference type="NCBIfam" id="TIGR02937">
    <property type="entry name" value="sigma70-ECF"/>
    <property type="match status" value="1"/>
</dbReference>
<dbReference type="RefSeq" id="WP_258785799.1">
    <property type="nucleotide sequence ID" value="NZ_JANUGQ010000003.1"/>
</dbReference>
<dbReference type="EMBL" id="JANUGQ010000003">
    <property type="protein sequence ID" value="MCS0635088.1"/>
    <property type="molecule type" value="Genomic_DNA"/>
</dbReference>
<feature type="domain" description="RNA polymerase sigma-70 region 2" evidence="5">
    <location>
        <begin position="32"/>
        <end position="94"/>
    </location>
</feature>
<dbReference type="SUPFAM" id="SSF88946">
    <property type="entry name" value="Sigma2 domain of RNA polymerase sigma factors"/>
    <property type="match status" value="1"/>
</dbReference>
<keyword evidence="1" id="KW-0805">Transcription regulation</keyword>
<dbReference type="Pfam" id="PF00188">
    <property type="entry name" value="CAP"/>
    <property type="match status" value="1"/>
</dbReference>
<dbReference type="InterPro" id="IPR014044">
    <property type="entry name" value="CAP_dom"/>
</dbReference>
<dbReference type="InterPro" id="IPR035940">
    <property type="entry name" value="CAP_sf"/>
</dbReference>
<evidence type="ECO:0000313" key="6">
    <source>
        <dbReference type="EMBL" id="MCS0635088.1"/>
    </source>
</evidence>
<dbReference type="InterPro" id="IPR013325">
    <property type="entry name" value="RNA_pol_sigma_r2"/>
</dbReference>
<evidence type="ECO:0000313" key="7">
    <source>
        <dbReference type="Proteomes" id="UP001431313"/>
    </source>
</evidence>
<dbReference type="SUPFAM" id="SSF55797">
    <property type="entry name" value="PR-1-like"/>
    <property type="match status" value="1"/>
</dbReference>
<proteinExistence type="inferred from homology"/>
<reference evidence="6" key="1">
    <citation type="submission" date="2022-08" db="EMBL/GenBank/DDBJ databases">
        <authorList>
            <person name="Somphong A."/>
            <person name="Phongsopitanun W."/>
        </authorList>
    </citation>
    <scope>NUCLEOTIDE SEQUENCE</scope>
    <source>
        <strain evidence="6">LP05-1</strain>
    </source>
</reference>
<dbReference type="InterPro" id="IPR000838">
    <property type="entry name" value="RNA_pol_sigma70_ECF_CS"/>
</dbReference>
<evidence type="ECO:0000256" key="2">
    <source>
        <dbReference type="SAM" id="MobiDB-lite"/>
    </source>
</evidence>
<protein>
    <recommendedName>
        <fullName evidence="1">RNA polymerase sigma factor</fullName>
    </recommendedName>
</protein>
<feature type="compositionally biased region" description="Low complexity" evidence="2">
    <location>
        <begin position="423"/>
        <end position="457"/>
    </location>
</feature>
<feature type="compositionally biased region" description="Gly residues" evidence="2">
    <location>
        <begin position="327"/>
        <end position="360"/>
    </location>
</feature>
<dbReference type="InterPro" id="IPR007627">
    <property type="entry name" value="RNA_pol_sigma70_r2"/>
</dbReference>
<feature type="compositionally biased region" description="Basic residues" evidence="2">
    <location>
        <begin position="361"/>
        <end position="374"/>
    </location>
</feature>
<keyword evidence="1" id="KW-0804">Transcription</keyword>
<keyword evidence="3" id="KW-0472">Membrane</keyword>
<feature type="compositionally biased region" description="Basic and acidic residues" evidence="2">
    <location>
        <begin position="468"/>
        <end position="493"/>
    </location>
</feature>
<comment type="similarity">
    <text evidence="1">Belongs to the sigma-70 factor family. ECF subfamily.</text>
</comment>
<dbReference type="PANTHER" id="PTHR31157:SF1">
    <property type="entry name" value="SCP DOMAIN-CONTAINING PROTEIN"/>
    <property type="match status" value="1"/>
</dbReference>
<dbReference type="PROSITE" id="PS01063">
    <property type="entry name" value="SIGMA70_ECF"/>
    <property type="match status" value="1"/>
</dbReference>
<feature type="transmembrane region" description="Helical" evidence="3">
    <location>
        <begin position="376"/>
        <end position="398"/>
    </location>
</feature>
<keyword evidence="3" id="KW-0812">Transmembrane</keyword>
<evidence type="ECO:0000259" key="5">
    <source>
        <dbReference type="Pfam" id="PF04542"/>
    </source>
</evidence>
<dbReference type="Proteomes" id="UP001431313">
    <property type="component" value="Unassembled WGS sequence"/>
</dbReference>
<dbReference type="InterPro" id="IPR014284">
    <property type="entry name" value="RNA_pol_sigma-70_dom"/>
</dbReference>
<dbReference type="Gene3D" id="1.10.1740.10">
    <property type="match status" value="1"/>
</dbReference>
<name>A0ABT2CCE7_9ACTN</name>
<dbReference type="Pfam" id="PF04542">
    <property type="entry name" value="Sigma70_r2"/>
    <property type="match status" value="1"/>
</dbReference>
<feature type="region of interest" description="Disordered" evidence="2">
    <location>
        <begin position="287"/>
        <end position="374"/>
    </location>
</feature>
<dbReference type="Gene3D" id="3.40.33.10">
    <property type="entry name" value="CAP"/>
    <property type="match status" value="1"/>
</dbReference>
<gene>
    <name evidence="6" type="ORF">NX801_05330</name>
</gene>
<keyword evidence="1" id="KW-0238">DNA-binding</keyword>
<evidence type="ECO:0000259" key="4">
    <source>
        <dbReference type="Pfam" id="PF00188"/>
    </source>
</evidence>
<keyword evidence="3" id="KW-1133">Transmembrane helix</keyword>
<dbReference type="CDD" id="cd05379">
    <property type="entry name" value="CAP_bacterial"/>
    <property type="match status" value="1"/>
</dbReference>
<keyword evidence="7" id="KW-1185">Reference proteome</keyword>
<feature type="region of interest" description="Disordered" evidence="2">
    <location>
        <begin position="406"/>
        <end position="502"/>
    </location>
</feature>
<evidence type="ECO:0000256" key="1">
    <source>
        <dbReference type="RuleBase" id="RU000716"/>
    </source>
</evidence>
<keyword evidence="1" id="KW-0731">Sigma factor</keyword>
<feature type="region of interest" description="Disordered" evidence="2">
    <location>
        <begin position="1"/>
        <end position="22"/>
    </location>
</feature>
<comment type="caution">
    <text evidence="6">The sequence shown here is derived from an EMBL/GenBank/DDBJ whole genome shotgun (WGS) entry which is preliminary data.</text>
</comment>
<dbReference type="PANTHER" id="PTHR31157">
    <property type="entry name" value="SCP DOMAIN-CONTAINING PROTEIN"/>
    <property type="match status" value="1"/>
</dbReference>
<evidence type="ECO:0000256" key="3">
    <source>
        <dbReference type="SAM" id="Phobius"/>
    </source>
</evidence>
<feature type="compositionally biased region" description="Basic and acidic residues" evidence="2">
    <location>
        <begin position="1"/>
        <end position="14"/>
    </location>
</feature>